<dbReference type="PROSITE" id="PS51257">
    <property type="entry name" value="PROKAR_LIPOPROTEIN"/>
    <property type="match status" value="1"/>
</dbReference>
<evidence type="ECO:0000313" key="2">
    <source>
        <dbReference type="EMBL" id="ORY59808.1"/>
    </source>
</evidence>
<proteinExistence type="predicted"/>
<accession>A0A1Y2DKK3</accession>
<keyword evidence="1" id="KW-0812">Transmembrane</keyword>
<evidence type="ECO:0000313" key="3">
    <source>
        <dbReference type="Proteomes" id="UP000193920"/>
    </source>
</evidence>
<feature type="transmembrane region" description="Helical" evidence="1">
    <location>
        <begin position="58"/>
        <end position="82"/>
    </location>
</feature>
<reference evidence="2 3" key="1">
    <citation type="submission" date="2016-08" db="EMBL/GenBank/DDBJ databases">
        <title>A Parts List for Fungal Cellulosomes Revealed by Comparative Genomics.</title>
        <authorList>
            <consortium name="DOE Joint Genome Institute"/>
            <person name="Haitjema C.H."/>
            <person name="Gilmore S.P."/>
            <person name="Henske J.K."/>
            <person name="Solomon K.V."/>
            <person name="De Groot R."/>
            <person name="Kuo A."/>
            <person name="Mondo S.J."/>
            <person name="Salamov A.A."/>
            <person name="Labutti K."/>
            <person name="Zhao Z."/>
            <person name="Chiniquy J."/>
            <person name="Barry K."/>
            <person name="Brewer H.M."/>
            <person name="Purvine S.O."/>
            <person name="Wright A.T."/>
            <person name="Boxma B."/>
            <person name="Van Alen T."/>
            <person name="Hackstein J.H."/>
            <person name="Baker S.E."/>
            <person name="Grigoriev I.V."/>
            <person name="O'Malley M.A."/>
        </authorList>
    </citation>
    <scope>NUCLEOTIDE SEQUENCE [LARGE SCALE GENOMIC DNA]</scope>
    <source>
        <strain evidence="2 3">G1</strain>
    </source>
</reference>
<comment type="caution">
    <text evidence="2">The sequence shown here is derived from an EMBL/GenBank/DDBJ whole genome shotgun (WGS) entry which is preliminary data.</text>
</comment>
<dbReference type="Proteomes" id="UP000193920">
    <property type="component" value="Unassembled WGS sequence"/>
</dbReference>
<keyword evidence="3" id="KW-1185">Reference proteome</keyword>
<feature type="transmembrane region" description="Helical" evidence="1">
    <location>
        <begin position="12"/>
        <end position="38"/>
    </location>
</feature>
<keyword evidence="1" id="KW-1133">Transmembrane helix</keyword>
<dbReference type="AlphaFoldDB" id="A0A1Y2DKK3"/>
<sequence length="92" mass="10978">MIYKVIGLIVSIFNSISSCVSFISGIELLIISITPLIFSSDNLLIFHSILFSDYRLFQLLFVVYIYLFYFYSLFNFLLCFILRFRSFTFFCW</sequence>
<organism evidence="2 3">
    <name type="scientific">Neocallimastix californiae</name>
    <dbReference type="NCBI Taxonomy" id="1754190"/>
    <lineage>
        <taxon>Eukaryota</taxon>
        <taxon>Fungi</taxon>
        <taxon>Fungi incertae sedis</taxon>
        <taxon>Chytridiomycota</taxon>
        <taxon>Chytridiomycota incertae sedis</taxon>
        <taxon>Neocallimastigomycetes</taxon>
        <taxon>Neocallimastigales</taxon>
        <taxon>Neocallimastigaceae</taxon>
        <taxon>Neocallimastix</taxon>
    </lineage>
</organism>
<keyword evidence="1" id="KW-0472">Membrane</keyword>
<evidence type="ECO:0000256" key="1">
    <source>
        <dbReference type="SAM" id="Phobius"/>
    </source>
</evidence>
<name>A0A1Y2DKK3_9FUNG</name>
<gene>
    <name evidence="2" type="ORF">LY90DRAFT_244969</name>
</gene>
<dbReference type="EMBL" id="MCOG01000063">
    <property type="protein sequence ID" value="ORY59808.1"/>
    <property type="molecule type" value="Genomic_DNA"/>
</dbReference>
<protein>
    <submittedName>
        <fullName evidence="2">Uncharacterized protein</fullName>
    </submittedName>
</protein>